<dbReference type="PANTHER" id="PTHR30033:SF1">
    <property type="entry name" value="FLAGELLAR HOOK-ASSOCIATED PROTEIN 1"/>
    <property type="match status" value="1"/>
</dbReference>
<evidence type="ECO:0000256" key="6">
    <source>
        <dbReference type="ARBA" id="ARBA00023143"/>
    </source>
</evidence>
<evidence type="ECO:0000256" key="7">
    <source>
        <dbReference type="RuleBase" id="RU362065"/>
    </source>
</evidence>
<comment type="caution">
    <text evidence="11">The sequence shown here is derived from an EMBL/GenBank/DDBJ whole genome shotgun (WGS) entry which is preliminary data.</text>
</comment>
<dbReference type="GO" id="GO:0005576">
    <property type="term" value="C:extracellular region"/>
    <property type="evidence" value="ECO:0007669"/>
    <property type="project" value="UniProtKB-SubCell"/>
</dbReference>
<keyword evidence="6 7" id="KW-0975">Bacterial flagellum</keyword>
<dbReference type="PRINTS" id="PR01005">
    <property type="entry name" value="FLGHOOKAP1"/>
</dbReference>
<feature type="domain" description="Flagellar hook-associated protein FlgK helical" evidence="10">
    <location>
        <begin position="92"/>
        <end position="332"/>
    </location>
</feature>
<gene>
    <name evidence="7 11" type="primary">flgK</name>
    <name evidence="11" type="ORF">ENI26_10000</name>
</gene>
<evidence type="ECO:0000256" key="1">
    <source>
        <dbReference type="ARBA" id="ARBA00004365"/>
    </source>
</evidence>
<keyword evidence="11" id="KW-0282">Flagellum</keyword>
<organism evidence="11">
    <name type="scientific">Methylophaga aminisulfidivorans</name>
    <dbReference type="NCBI Taxonomy" id="230105"/>
    <lineage>
        <taxon>Bacteria</taxon>
        <taxon>Pseudomonadati</taxon>
        <taxon>Pseudomonadota</taxon>
        <taxon>Gammaproteobacteria</taxon>
        <taxon>Thiotrichales</taxon>
        <taxon>Piscirickettsiaceae</taxon>
        <taxon>Methylophaga</taxon>
    </lineage>
</organism>
<dbReference type="Pfam" id="PF00460">
    <property type="entry name" value="Flg_bb_rod"/>
    <property type="match status" value="1"/>
</dbReference>
<keyword evidence="5 7" id="KW-0964">Secreted</keyword>
<comment type="subcellular location">
    <subcellularLocation>
        <location evidence="1 7">Bacterial flagellum</location>
    </subcellularLocation>
    <subcellularLocation>
        <location evidence="2 7">Secreted</location>
    </subcellularLocation>
</comment>
<evidence type="ECO:0000256" key="4">
    <source>
        <dbReference type="ARBA" id="ARBA00016244"/>
    </source>
</evidence>
<keyword evidence="11" id="KW-0966">Cell projection</keyword>
<evidence type="ECO:0000259" key="8">
    <source>
        <dbReference type="Pfam" id="PF00460"/>
    </source>
</evidence>
<dbReference type="NCBIfam" id="TIGR02492">
    <property type="entry name" value="flgK_ends"/>
    <property type="match status" value="1"/>
</dbReference>
<comment type="similarity">
    <text evidence="3 7">Belongs to the flagella basal body rod proteins family.</text>
</comment>
<dbReference type="Proteomes" id="UP000886384">
    <property type="component" value="Unassembled WGS sequence"/>
</dbReference>
<dbReference type="AlphaFoldDB" id="A0A7C1W0T7"/>
<evidence type="ECO:0000313" key="11">
    <source>
        <dbReference type="EMBL" id="HEC74684.1"/>
    </source>
</evidence>
<dbReference type="InterPro" id="IPR053927">
    <property type="entry name" value="FlgK_helical"/>
</dbReference>
<dbReference type="GO" id="GO:0044780">
    <property type="term" value="P:bacterial-type flagellum assembly"/>
    <property type="evidence" value="ECO:0007669"/>
    <property type="project" value="InterPro"/>
</dbReference>
<protein>
    <recommendedName>
        <fullName evidence="4 7">Flagellar hook-associated protein 1</fullName>
        <shortName evidence="7">HAP1</shortName>
    </recommendedName>
</protein>
<reference evidence="11" key="1">
    <citation type="journal article" date="2020" name="mSystems">
        <title>Genome- and Community-Level Interaction Insights into Carbon Utilization and Element Cycling Functions of Hydrothermarchaeota in Hydrothermal Sediment.</title>
        <authorList>
            <person name="Zhou Z."/>
            <person name="Liu Y."/>
            <person name="Xu W."/>
            <person name="Pan J."/>
            <person name="Luo Z.H."/>
            <person name="Li M."/>
        </authorList>
    </citation>
    <scope>NUCLEOTIDE SEQUENCE [LARGE SCALE GENOMIC DNA]</scope>
    <source>
        <strain evidence="11">HyVt-380</strain>
    </source>
</reference>
<feature type="domain" description="Flagellar basal-body/hook protein C-terminal" evidence="9">
    <location>
        <begin position="440"/>
        <end position="475"/>
    </location>
</feature>
<evidence type="ECO:0000256" key="5">
    <source>
        <dbReference type="ARBA" id="ARBA00022525"/>
    </source>
</evidence>
<dbReference type="PANTHER" id="PTHR30033">
    <property type="entry name" value="FLAGELLAR HOOK-ASSOCIATED PROTEIN 1"/>
    <property type="match status" value="1"/>
</dbReference>
<dbReference type="GO" id="GO:0005198">
    <property type="term" value="F:structural molecule activity"/>
    <property type="evidence" value="ECO:0007669"/>
    <property type="project" value="UniProtKB-UniRule"/>
</dbReference>
<dbReference type="InterPro" id="IPR001444">
    <property type="entry name" value="Flag_bb_rod_N"/>
</dbReference>
<dbReference type="EMBL" id="DRHY01000218">
    <property type="protein sequence ID" value="HEC74684.1"/>
    <property type="molecule type" value="Genomic_DNA"/>
</dbReference>
<dbReference type="Pfam" id="PF06429">
    <property type="entry name" value="Flg_bbr_C"/>
    <property type="match status" value="1"/>
</dbReference>
<proteinExistence type="inferred from homology"/>
<sequence>MGLLGIGTSALLTAQGGLSTTSQNISNVNTEGFTRQRINQATNLPDYRGDQYFGTGVNVSSIERIYDTFLASQVRNYTSQEAAQSSYLGYSQQVDDLLGSESLGLSGGINEFFNAVNDLSNDPTSVAARQLMLTQGDLLANRFNTLDAQLTNLDQQVDYDLTVAVDEVNNLAQGIADLNQAVIEARGSGSSPNDLLDQRDQLLRELSGLVSVTSVEQSNGSVTVLVGNGQALVAGNTSLRLSTITDSSTTPPRLAIGYGNNQVNISGQLSGGSIGGALEFRETVVDDVRTQLNVLAQSVVEGFNAVHNNTTNLTNGGQGSVDFNGNDGGDFFDPANITAATISLAITDPLEIAASSKFDAATGLINISGTGNNENALALAQLETDKTLVNVGGGVTRSLSDQYAVLVSDVATRTKQADASQETQLALLQQTRQRFDAVGGVNLDEEAAQLIKYQQAYQAASQIIIVSNTIFDTLIAAV</sequence>
<evidence type="ECO:0000256" key="3">
    <source>
        <dbReference type="ARBA" id="ARBA00009677"/>
    </source>
</evidence>
<dbReference type="GO" id="GO:0009424">
    <property type="term" value="C:bacterial-type flagellum hook"/>
    <property type="evidence" value="ECO:0007669"/>
    <property type="project" value="UniProtKB-UniRule"/>
</dbReference>
<dbReference type="InterPro" id="IPR002371">
    <property type="entry name" value="FlgK"/>
</dbReference>
<evidence type="ECO:0000256" key="2">
    <source>
        <dbReference type="ARBA" id="ARBA00004613"/>
    </source>
</evidence>
<name>A0A7C1W0T7_9GAMM</name>
<dbReference type="InterPro" id="IPR010930">
    <property type="entry name" value="Flg_bb/hook_C_dom"/>
</dbReference>
<keyword evidence="11" id="KW-0969">Cilium</keyword>
<dbReference type="SUPFAM" id="SSF64518">
    <property type="entry name" value="Phase 1 flagellin"/>
    <property type="match status" value="1"/>
</dbReference>
<feature type="domain" description="Flagellar basal body rod protein N-terminal" evidence="8">
    <location>
        <begin position="6"/>
        <end position="34"/>
    </location>
</feature>
<evidence type="ECO:0000259" key="9">
    <source>
        <dbReference type="Pfam" id="PF06429"/>
    </source>
</evidence>
<accession>A0A7C1W0T7</accession>
<evidence type="ECO:0000259" key="10">
    <source>
        <dbReference type="Pfam" id="PF22638"/>
    </source>
</evidence>
<dbReference type="Pfam" id="PF22638">
    <property type="entry name" value="FlgK_D1"/>
    <property type="match status" value="1"/>
</dbReference>